<comment type="caution">
    <text evidence="1">The sequence shown here is derived from an EMBL/GenBank/DDBJ whole genome shotgun (WGS) entry which is preliminary data.</text>
</comment>
<sequence>MKVPECKKGKYLTIKPLDLVKVNVLRKFLKELEDEVSLRCGTREISFTADKGDPYWWNREQ</sequence>
<evidence type="ECO:0000313" key="1">
    <source>
        <dbReference type="EMBL" id="KKM65918.1"/>
    </source>
</evidence>
<protein>
    <submittedName>
        <fullName evidence="1">Uncharacterized protein</fullName>
    </submittedName>
</protein>
<gene>
    <name evidence="1" type="ORF">LCGC14_1486450</name>
</gene>
<name>A0A0F9J8Q7_9ZZZZ</name>
<accession>A0A0F9J8Q7</accession>
<proteinExistence type="predicted"/>
<dbReference type="AlphaFoldDB" id="A0A0F9J8Q7"/>
<organism evidence="1">
    <name type="scientific">marine sediment metagenome</name>
    <dbReference type="NCBI Taxonomy" id="412755"/>
    <lineage>
        <taxon>unclassified sequences</taxon>
        <taxon>metagenomes</taxon>
        <taxon>ecological metagenomes</taxon>
    </lineage>
</organism>
<dbReference type="EMBL" id="LAZR01010636">
    <property type="protein sequence ID" value="KKM65918.1"/>
    <property type="molecule type" value="Genomic_DNA"/>
</dbReference>
<reference evidence="1" key="1">
    <citation type="journal article" date="2015" name="Nature">
        <title>Complex archaea that bridge the gap between prokaryotes and eukaryotes.</title>
        <authorList>
            <person name="Spang A."/>
            <person name="Saw J.H."/>
            <person name="Jorgensen S.L."/>
            <person name="Zaremba-Niedzwiedzka K."/>
            <person name="Martijn J."/>
            <person name="Lind A.E."/>
            <person name="van Eijk R."/>
            <person name="Schleper C."/>
            <person name="Guy L."/>
            <person name="Ettema T.J."/>
        </authorList>
    </citation>
    <scope>NUCLEOTIDE SEQUENCE</scope>
</reference>